<reference evidence="1 2" key="1">
    <citation type="submission" date="2023-05" db="EMBL/GenBank/DDBJ databases">
        <title>A 100% complete, gapless, phased diploid assembly of the Scenedesmus obliquus UTEX 3031 genome.</title>
        <authorList>
            <person name="Biondi T.C."/>
            <person name="Hanschen E.R."/>
            <person name="Kwon T."/>
            <person name="Eng W."/>
            <person name="Kruse C.P.S."/>
            <person name="Koehler S.I."/>
            <person name="Kunde Y."/>
            <person name="Gleasner C.D."/>
            <person name="You Mak K.T."/>
            <person name="Polle J."/>
            <person name="Hovde B.T."/>
            <person name="Starkenburg S.R."/>
        </authorList>
    </citation>
    <scope>NUCLEOTIDE SEQUENCE [LARGE SCALE GENOMIC DNA]</scope>
    <source>
        <strain evidence="1 2">DOE0152z</strain>
    </source>
</reference>
<accession>A0ABY8U391</accession>
<dbReference type="Proteomes" id="UP001244341">
    <property type="component" value="Chromosome 7b"/>
</dbReference>
<evidence type="ECO:0000313" key="2">
    <source>
        <dbReference type="Proteomes" id="UP001244341"/>
    </source>
</evidence>
<sequence>MSAVGWLHAALLQGELSLGCRFRLPQPSNRSLGCHIAPKVYANRERCGLGRVDGRYCANVLYSSARIEAAGEPAGYCGPLVEQVCAAAFELVNLMPPQELATLAWSLALLGVLPAPQLLARLVANVLRKLPGFKPQDVVMALAALPQLRPHNRVAPYSTVHHLAGAALRVLPQASAGECGLLLAALAGVGFKPSGAWLAGWWAGSEAKLGGMAPAELGMTGWALGRLAPLEEGPPASWLAAWQHALQQTCIHGSSSSSSHSSSNGQLCLMCHALQWVLVLIEIAWLALVRLVWCLGKLGYRPAGGALTGWLAARLAGSSSSSSAGVPLSSYSASQLALLLSGLRGCRVVLGGRWLAQLLAHSTDHARQMPLEVGGLFRVAAAAAWFAAWSAAALHLAATCGMRGCVVS</sequence>
<evidence type="ECO:0000313" key="1">
    <source>
        <dbReference type="EMBL" id="WIA15820.1"/>
    </source>
</evidence>
<organism evidence="1 2">
    <name type="scientific">Tetradesmus obliquus</name>
    <name type="common">Green alga</name>
    <name type="synonym">Acutodesmus obliquus</name>
    <dbReference type="NCBI Taxonomy" id="3088"/>
    <lineage>
        <taxon>Eukaryota</taxon>
        <taxon>Viridiplantae</taxon>
        <taxon>Chlorophyta</taxon>
        <taxon>core chlorophytes</taxon>
        <taxon>Chlorophyceae</taxon>
        <taxon>CS clade</taxon>
        <taxon>Sphaeropleales</taxon>
        <taxon>Scenedesmaceae</taxon>
        <taxon>Tetradesmus</taxon>
    </lineage>
</organism>
<name>A0ABY8U391_TETOB</name>
<dbReference type="EMBL" id="CP126214">
    <property type="protein sequence ID" value="WIA15820.1"/>
    <property type="molecule type" value="Genomic_DNA"/>
</dbReference>
<gene>
    <name evidence="1" type="ORF">OEZ85_012575</name>
</gene>
<keyword evidence="2" id="KW-1185">Reference proteome</keyword>
<proteinExistence type="predicted"/>
<protein>
    <submittedName>
        <fullName evidence="1">Uncharacterized protein</fullName>
    </submittedName>
</protein>